<protein>
    <recommendedName>
        <fullName evidence="9 10">D-alanyl-D-alanine dipeptidase</fullName>
        <shortName evidence="9 10">D-Ala-D-Ala dipeptidase</shortName>
        <ecNumber evidence="9 10">3.4.13.22</ecNumber>
    </recommendedName>
</protein>
<feature type="binding site" evidence="9">
    <location>
        <position position="141"/>
    </location>
    <ligand>
        <name>Zn(2+)</name>
        <dbReference type="ChEBI" id="CHEBI:29105"/>
        <note>catalytic</note>
    </ligand>
</feature>
<evidence type="ECO:0000256" key="5">
    <source>
        <dbReference type="ARBA" id="ARBA00022833"/>
    </source>
</evidence>
<organism evidence="11 12">
    <name type="scientific">Psychroserpens algicola</name>
    <dbReference type="NCBI Taxonomy" id="1719034"/>
    <lineage>
        <taxon>Bacteria</taxon>
        <taxon>Pseudomonadati</taxon>
        <taxon>Bacteroidota</taxon>
        <taxon>Flavobacteriia</taxon>
        <taxon>Flavobacteriales</taxon>
        <taxon>Flavobacteriaceae</taxon>
        <taxon>Psychroserpens</taxon>
    </lineage>
</organism>
<comment type="catalytic activity">
    <reaction evidence="1 9 10">
        <text>D-alanyl-D-alanine + H2O = 2 D-alanine</text>
        <dbReference type="Rhea" id="RHEA:20661"/>
        <dbReference type="ChEBI" id="CHEBI:15377"/>
        <dbReference type="ChEBI" id="CHEBI:57416"/>
        <dbReference type="ChEBI" id="CHEBI:57822"/>
        <dbReference type="EC" id="3.4.13.22"/>
    </reaction>
</comment>
<dbReference type="Pfam" id="PF01427">
    <property type="entry name" value="Peptidase_M15"/>
    <property type="match status" value="1"/>
</dbReference>
<keyword evidence="4 9" id="KW-0378">Hydrolase</keyword>
<dbReference type="PANTHER" id="PTHR43126">
    <property type="entry name" value="D-ALANYL-D-ALANINE DIPEPTIDASE"/>
    <property type="match status" value="1"/>
</dbReference>
<dbReference type="HAMAP" id="MF_01924">
    <property type="entry name" value="A_A_dipeptidase"/>
    <property type="match status" value="1"/>
</dbReference>
<dbReference type="EMBL" id="JALPQF010000004">
    <property type="protein sequence ID" value="MCK8480189.1"/>
    <property type="molecule type" value="Genomic_DNA"/>
</dbReference>
<evidence type="ECO:0000256" key="2">
    <source>
        <dbReference type="ARBA" id="ARBA00022670"/>
    </source>
</evidence>
<feature type="site" description="Transition state stabilizer" evidence="9">
    <location>
        <position position="96"/>
    </location>
</feature>
<keyword evidence="3 9" id="KW-0479">Metal-binding</keyword>
<feature type="binding site" evidence="9">
    <location>
        <position position="148"/>
    </location>
    <ligand>
        <name>Zn(2+)</name>
        <dbReference type="ChEBI" id="CHEBI:29105"/>
        <note>catalytic</note>
    </ligand>
</feature>
<evidence type="ECO:0000256" key="4">
    <source>
        <dbReference type="ARBA" id="ARBA00022801"/>
    </source>
</evidence>
<evidence type="ECO:0000256" key="1">
    <source>
        <dbReference type="ARBA" id="ARBA00001362"/>
    </source>
</evidence>
<dbReference type="RefSeq" id="WP_248412367.1">
    <property type="nucleotide sequence ID" value="NZ_JALPQF010000004.1"/>
</dbReference>
<evidence type="ECO:0000256" key="9">
    <source>
        <dbReference type="HAMAP-Rule" id="MF_01924"/>
    </source>
</evidence>
<keyword evidence="2 9" id="KW-0645">Protease</keyword>
<feature type="binding site" evidence="9">
    <location>
        <position position="209"/>
    </location>
    <ligand>
        <name>Zn(2+)</name>
        <dbReference type="ChEBI" id="CHEBI:29105"/>
        <note>catalytic</note>
    </ligand>
</feature>
<dbReference type="SUPFAM" id="SSF55166">
    <property type="entry name" value="Hedgehog/DD-peptidase"/>
    <property type="match status" value="1"/>
</dbReference>
<evidence type="ECO:0000256" key="3">
    <source>
        <dbReference type="ARBA" id="ARBA00022723"/>
    </source>
</evidence>
<dbReference type="PIRSF" id="PIRSF026671">
    <property type="entry name" value="AA_dipeptidase"/>
    <property type="match status" value="1"/>
</dbReference>
<evidence type="ECO:0000256" key="6">
    <source>
        <dbReference type="ARBA" id="ARBA00022997"/>
    </source>
</evidence>
<accession>A0ABT0H816</accession>
<keyword evidence="7 9" id="KW-0482">Metalloprotease</keyword>
<evidence type="ECO:0000313" key="12">
    <source>
        <dbReference type="Proteomes" id="UP001203687"/>
    </source>
</evidence>
<gene>
    <name evidence="11" type="ORF">MUY34_06115</name>
</gene>
<dbReference type="CDD" id="cd14817">
    <property type="entry name" value="D-Ala-D-Ala_dipeptidase_VanX"/>
    <property type="match status" value="1"/>
</dbReference>
<dbReference type="Gene3D" id="3.30.1380.10">
    <property type="match status" value="1"/>
</dbReference>
<dbReference type="PANTHER" id="PTHR43126:SF1">
    <property type="entry name" value="D-ALANYL-D-ALANINE DIPEPTIDASE"/>
    <property type="match status" value="1"/>
</dbReference>
<dbReference type="InterPro" id="IPR009045">
    <property type="entry name" value="Zn_M74/Hedgehog-like"/>
</dbReference>
<evidence type="ECO:0000256" key="10">
    <source>
        <dbReference type="PIRNR" id="PIRNR026671"/>
    </source>
</evidence>
<proteinExistence type="inferred from homology"/>
<keyword evidence="5 9" id="KW-0862">Zinc</keyword>
<dbReference type="Proteomes" id="UP001203687">
    <property type="component" value="Unassembled WGS sequence"/>
</dbReference>
<keyword evidence="12" id="KW-1185">Reference proteome</keyword>
<comment type="function">
    <text evidence="9 10">Catalyzes hydrolysis of the D-alanyl-D-alanine dipeptide.</text>
</comment>
<evidence type="ECO:0000313" key="11">
    <source>
        <dbReference type="EMBL" id="MCK8480189.1"/>
    </source>
</evidence>
<name>A0ABT0H816_9FLAO</name>
<evidence type="ECO:0000256" key="8">
    <source>
        <dbReference type="ARBA" id="ARBA00023316"/>
    </source>
</evidence>
<sequence length="227" mass="26921">MKIHKILVVFGVIISLAFTVQEKNHLPEGFIYVKEIIPDIDVELRYFTNHNFVGDTIDGYNANTLILTKQSALALKKVQDELQEQNLCLRVYDGYRPQQAVNHFMRWAKDLNDTIKKKEFYPDVEKRYLFREEYIATRSGHSRGSTVDLTIIDGNTNEPLDMGSPYDFFGKESWVDHSGLTEKQKANRQLLQKVMLKHNFRNYSKEWWHFTLRWEPFPKTYFDFKVE</sequence>
<evidence type="ECO:0000256" key="7">
    <source>
        <dbReference type="ARBA" id="ARBA00023049"/>
    </source>
</evidence>
<dbReference type="EC" id="3.4.13.22" evidence="9 10"/>
<keyword evidence="8 10" id="KW-0961">Cell wall biogenesis/degradation</keyword>
<comment type="caution">
    <text evidence="11">The sequence shown here is derived from an EMBL/GenBank/DDBJ whole genome shotgun (WGS) entry which is preliminary data.</text>
</comment>
<keyword evidence="6 9" id="KW-0224">Dipeptidase</keyword>
<reference evidence="11" key="1">
    <citation type="submission" date="2022-04" db="EMBL/GenBank/DDBJ databases">
        <authorList>
            <person name="Ren T."/>
        </authorList>
    </citation>
    <scope>NUCLEOTIDE SEQUENCE</scope>
    <source>
        <strain evidence="11">F63249</strain>
    </source>
</reference>
<feature type="active site" description="Proton donor/acceptor" evidence="9">
    <location>
        <position position="206"/>
    </location>
</feature>
<comment type="similarity">
    <text evidence="9 10">Belongs to the peptidase M15D family.</text>
</comment>
<comment type="cofactor">
    <cofactor evidence="9">
        <name>Zn(2+)</name>
        <dbReference type="ChEBI" id="CHEBI:29105"/>
    </cofactor>
    <text evidence="9">Binds 1 zinc ion per subunit.</text>
</comment>
<dbReference type="InterPro" id="IPR000755">
    <property type="entry name" value="A_A_dipeptidase"/>
</dbReference>